<evidence type="ECO:0000313" key="4">
    <source>
        <dbReference type="Proteomes" id="UP000271162"/>
    </source>
</evidence>
<feature type="domain" description="C2H2-type" evidence="2">
    <location>
        <begin position="46"/>
        <end position="74"/>
    </location>
</feature>
<dbReference type="PROSITE" id="PS00028">
    <property type="entry name" value="ZINC_FINGER_C2H2_1"/>
    <property type="match status" value="1"/>
</dbReference>
<dbReference type="GO" id="GO:0008270">
    <property type="term" value="F:zinc ion binding"/>
    <property type="evidence" value="ECO:0007669"/>
    <property type="project" value="UniProtKB-KW"/>
</dbReference>
<accession>A0A0N4YU29</accession>
<dbReference type="Proteomes" id="UP000271162">
    <property type="component" value="Unassembled WGS sequence"/>
</dbReference>
<dbReference type="InterPro" id="IPR013087">
    <property type="entry name" value="Znf_C2H2_type"/>
</dbReference>
<name>A0A0N4YU29_NIPBR</name>
<keyword evidence="1" id="KW-0862">Zinc</keyword>
<keyword evidence="1" id="KW-0479">Metal-binding</keyword>
<dbReference type="PROSITE" id="PS50157">
    <property type="entry name" value="ZINC_FINGER_C2H2_2"/>
    <property type="match status" value="1"/>
</dbReference>
<reference evidence="5" key="1">
    <citation type="submission" date="2017-02" db="UniProtKB">
        <authorList>
            <consortium name="WormBaseParasite"/>
        </authorList>
    </citation>
    <scope>IDENTIFICATION</scope>
</reference>
<dbReference type="EMBL" id="UYSL01025482">
    <property type="protein sequence ID" value="VDL84490.1"/>
    <property type="molecule type" value="Genomic_DNA"/>
</dbReference>
<keyword evidence="4" id="KW-1185">Reference proteome</keyword>
<reference evidence="3 4" key="2">
    <citation type="submission" date="2018-11" db="EMBL/GenBank/DDBJ databases">
        <authorList>
            <consortium name="Pathogen Informatics"/>
        </authorList>
    </citation>
    <scope>NUCLEOTIDE SEQUENCE [LARGE SCALE GENOMIC DNA]</scope>
</reference>
<evidence type="ECO:0000313" key="3">
    <source>
        <dbReference type="EMBL" id="VDL84490.1"/>
    </source>
</evidence>
<evidence type="ECO:0000259" key="2">
    <source>
        <dbReference type="PROSITE" id="PS50157"/>
    </source>
</evidence>
<sequence>MTDVKPKVLCTFCGKAYHPNSLLAHQRNVHETSFSDVVTLSAKNVVECPQCSEKFGNHIEFVEHCSYVHGDEEGNGPNQDYTIIEQHFENKAMFEVSTISTHACTTTHC</sequence>
<protein>
    <submittedName>
        <fullName evidence="5">C2H2-type domain-containing protein</fullName>
    </submittedName>
</protein>
<evidence type="ECO:0000256" key="1">
    <source>
        <dbReference type="PROSITE-ProRule" id="PRU00042"/>
    </source>
</evidence>
<proteinExistence type="predicted"/>
<dbReference type="AlphaFoldDB" id="A0A0N4YU29"/>
<keyword evidence="1" id="KW-0863">Zinc-finger</keyword>
<dbReference type="WBParaSite" id="NBR_0002075101-mRNA-1">
    <property type="protein sequence ID" value="NBR_0002075101-mRNA-1"/>
    <property type="gene ID" value="NBR_0002075101"/>
</dbReference>
<dbReference type="Gene3D" id="3.30.160.60">
    <property type="entry name" value="Classic Zinc Finger"/>
    <property type="match status" value="1"/>
</dbReference>
<dbReference type="SMART" id="SM00355">
    <property type="entry name" value="ZnF_C2H2"/>
    <property type="match status" value="2"/>
</dbReference>
<organism evidence="5">
    <name type="scientific">Nippostrongylus brasiliensis</name>
    <name type="common">Rat hookworm</name>
    <dbReference type="NCBI Taxonomy" id="27835"/>
    <lineage>
        <taxon>Eukaryota</taxon>
        <taxon>Metazoa</taxon>
        <taxon>Ecdysozoa</taxon>
        <taxon>Nematoda</taxon>
        <taxon>Chromadorea</taxon>
        <taxon>Rhabditida</taxon>
        <taxon>Rhabditina</taxon>
        <taxon>Rhabditomorpha</taxon>
        <taxon>Strongyloidea</taxon>
        <taxon>Heligmosomidae</taxon>
        <taxon>Nippostrongylus</taxon>
    </lineage>
</organism>
<evidence type="ECO:0000313" key="5">
    <source>
        <dbReference type="WBParaSite" id="NBR_0002075101-mRNA-1"/>
    </source>
</evidence>
<gene>
    <name evidence="3" type="ORF">NBR_LOCUS20752</name>
</gene>